<dbReference type="RefSeq" id="WP_181887738.1">
    <property type="nucleotide sequence ID" value="NZ_CP059472.1"/>
</dbReference>
<feature type="transmembrane region" description="Helical" evidence="1">
    <location>
        <begin position="286"/>
        <end position="310"/>
    </location>
</feature>
<reference evidence="3 4" key="1">
    <citation type="submission" date="2020-07" db="EMBL/GenBank/DDBJ databases">
        <title>Chryseobacterium sp.cx-624.</title>
        <authorList>
            <person name="Yang C."/>
        </authorList>
    </citation>
    <scope>NUCLEOTIDE SEQUENCE [LARGE SCALE GENOMIC DNA]</scope>
    <source>
        <strain evidence="4">cx-624</strain>
        <strain evidence="3">Cx-624</strain>
    </source>
</reference>
<dbReference type="EMBL" id="CP059472">
    <property type="protein sequence ID" value="QMS99395.1"/>
    <property type="molecule type" value="Genomic_DNA"/>
</dbReference>
<organism evidence="3 4">
    <name type="scientific">Marnyiella aurantia</name>
    <dbReference type="NCBI Taxonomy" id="2758037"/>
    <lineage>
        <taxon>Bacteria</taxon>
        <taxon>Pseudomonadati</taxon>
        <taxon>Bacteroidota</taxon>
        <taxon>Flavobacteriia</taxon>
        <taxon>Flavobacteriales</taxon>
        <taxon>Weeksellaceae</taxon>
        <taxon>Marnyiella</taxon>
    </lineage>
</organism>
<gene>
    <name evidence="3" type="ORF">H1R16_05155</name>
    <name evidence="2" type="ORF">H2507_10745</name>
</gene>
<dbReference type="EMBL" id="JACEUX010000003">
    <property type="protein sequence ID" value="MBA5247646.1"/>
    <property type="molecule type" value="Genomic_DNA"/>
</dbReference>
<keyword evidence="1" id="KW-0812">Transmembrane</keyword>
<reference evidence="2" key="3">
    <citation type="submission" date="2020-07" db="EMBL/GenBank/DDBJ databases">
        <authorList>
            <person name="Yang C."/>
        </authorList>
    </citation>
    <scope>NUCLEOTIDE SEQUENCE</scope>
    <source>
        <strain evidence="2">Cx-624</strain>
    </source>
</reference>
<feature type="transmembrane region" description="Helical" evidence="1">
    <location>
        <begin position="352"/>
        <end position="368"/>
    </location>
</feature>
<sequence>MNTAEGFYRNIIFKTVLFSFIIVIPSVRLFLKIDLLWLFPIYLLVVYFIFFNLKAINSSEISKRMWWLVFILLVAALSHFIYPVVSLRSNPGSTGDDAVRLSAQTLRNSAKLYDVEISSTEPISPGPAWILFNSPFVLFNLYWLFGAGYVAFAVGLLRRAVSTVFTNIFCLFMGLSMVFAELLFNGHDLLPLSMAMFSVNLLIMYYLKKDVKWVSIILISLFLGIVASSRIVFGFLPIMYFLLLKNDHRRNSYMLLIISSAVFILTNVYFFLVNDNFQPGHLIFKGITLLSLPIFLALVIIGIAAMFYLLSNDKRKSLSWNWTVFLVLSCPLIPLAYADLINSGYDFKYWEGANYLIIPLPFFILNLLNDKQVMFLTANNS</sequence>
<keyword evidence="1" id="KW-1133">Transmembrane helix</keyword>
<evidence type="ECO:0008006" key="6">
    <source>
        <dbReference type="Google" id="ProtNLM"/>
    </source>
</evidence>
<protein>
    <recommendedName>
        <fullName evidence="6">Glycosyltransferase family 39 protein</fullName>
    </recommendedName>
</protein>
<evidence type="ECO:0000313" key="3">
    <source>
        <dbReference type="EMBL" id="QMS99395.1"/>
    </source>
</evidence>
<feature type="transmembrane region" description="Helical" evidence="1">
    <location>
        <begin position="214"/>
        <end position="241"/>
    </location>
</feature>
<dbReference type="Proteomes" id="UP000515349">
    <property type="component" value="Chromosome"/>
</dbReference>
<keyword evidence="5" id="KW-1185">Reference proteome</keyword>
<feature type="transmembrane region" description="Helical" evidence="1">
    <location>
        <begin position="65"/>
        <end position="85"/>
    </location>
</feature>
<evidence type="ECO:0000313" key="4">
    <source>
        <dbReference type="Proteomes" id="UP000515349"/>
    </source>
</evidence>
<proteinExistence type="predicted"/>
<evidence type="ECO:0000313" key="2">
    <source>
        <dbReference type="EMBL" id="MBA5247646.1"/>
    </source>
</evidence>
<accession>A0A7D7LUQ4</accession>
<feature type="transmembrane region" description="Helical" evidence="1">
    <location>
        <begin position="12"/>
        <end position="31"/>
    </location>
</feature>
<feature type="transmembrane region" description="Helical" evidence="1">
    <location>
        <begin position="253"/>
        <end position="274"/>
    </location>
</feature>
<keyword evidence="1" id="KW-0472">Membrane</keyword>
<feature type="transmembrane region" description="Helical" evidence="1">
    <location>
        <begin position="322"/>
        <end position="340"/>
    </location>
</feature>
<feature type="transmembrane region" description="Helical" evidence="1">
    <location>
        <begin position="136"/>
        <end position="157"/>
    </location>
</feature>
<dbReference type="AlphaFoldDB" id="A0A7D7LUQ4"/>
<dbReference type="KEGG" id="cbau:H1R16_05155"/>
<feature type="transmembrane region" description="Helical" evidence="1">
    <location>
        <begin position="164"/>
        <end position="183"/>
    </location>
</feature>
<feature type="transmembrane region" description="Helical" evidence="1">
    <location>
        <begin position="37"/>
        <end position="53"/>
    </location>
</feature>
<name>A0A7D7LUQ4_9FLAO</name>
<evidence type="ECO:0000313" key="5">
    <source>
        <dbReference type="Proteomes" id="UP000539710"/>
    </source>
</evidence>
<reference evidence="5" key="2">
    <citation type="submission" date="2020-07" db="EMBL/GenBank/DDBJ databases">
        <title>Flavobacterium sp. xlx-214.</title>
        <authorList>
            <person name="Yang C."/>
        </authorList>
    </citation>
    <scope>NUCLEOTIDE SEQUENCE [LARGE SCALE GENOMIC DNA]</scope>
    <source>
        <strain evidence="5">CX-624</strain>
    </source>
</reference>
<dbReference type="Proteomes" id="UP000539710">
    <property type="component" value="Unassembled WGS sequence"/>
</dbReference>
<evidence type="ECO:0000256" key="1">
    <source>
        <dbReference type="SAM" id="Phobius"/>
    </source>
</evidence>